<feature type="compositionally biased region" description="Low complexity" evidence="1">
    <location>
        <begin position="48"/>
        <end position="61"/>
    </location>
</feature>
<dbReference type="Proteomes" id="UP001551189">
    <property type="component" value="Unassembled WGS sequence"/>
</dbReference>
<name>A0ABV3BD80_9ACTN</name>
<proteinExistence type="predicted"/>
<protein>
    <recommendedName>
        <fullName evidence="4">Polyketide synthase</fullName>
    </recommendedName>
</protein>
<feature type="non-terminal residue" evidence="2">
    <location>
        <position position="1"/>
    </location>
</feature>
<evidence type="ECO:0000313" key="3">
    <source>
        <dbReference type="Proteomes" id="UP001551189"/>
    </source>
</evidence>
<gene>
    <name evidence="2" type="ORF">ABZ931_41755</name>
</gene>
<accession>A0ABV3BD80</accession>
<dbReference type="EMBL" id="JBEYXT010000594">
    <property type="protein sequence ID" value="MEU6807418.1"/>
    <property type="molecule type" value="Genomic_DNA"/>
</dbReference>
<reference evidence="2 3" key="1">
    <citation type="submission" date="2024-06" db="EMBL/GenBank/DDBJ databases">
        <title>The Natural Products Discovery Center: Release of the First 8490 Sequenced Strains for Exploring Actinobacteria Biosynthetic Diversity.</title>
        <authorList>
            <person name="Kalkreuter E."/>
            <person name="Kautsar S.A."/>
            <person name="Yang D."/>
            <person name="Bader C.D."/>
            <person name="Teijaro C.N."/>
            <person name="Fluegel L."/>
            <person name="Davis C.M."/>
            <person name="Simpson J.R."/>
            <person name="Lauterbach L."/>
            <person name="Steele A.D."/>
            <person name="Gui C."/>
            <person name="Meng S."/>
            <person name="Li G."/>
            <person name="Viehrig K."/>
            <person name="Ye F."/>
            <person name="Su P."/>
            <person name="Kiefer A.F."/>
            <person name="Nichols A."/>
            <person name="Cepeda A.J."/>
            <person name="Yan W."/>
            <person name="Fan B."/>
            <person name="Jiang Y."/>
            <person name="Adhikari A."/>
            <person name="Zheng C.-J."/>
            <person name="Schuster L."/>
            <person name="Cowan T.M."/>
            <person name="Smanski M.J."/>
            <person name="Chevrette M.G."/>
            <person name="De Carvalho L.P.S."/>
            <person name="Shen B."/>
        </authorList>
    </citation>
    <scope>NUCLEOTIDE SEQUENCE [LARGE SCALE GENOMIC DNA]</scope>
    <source>
        <strain evidence="2 3">NPDC046851</strain>
    </source>
</reference>
<keyword evidence="3" id="KW-1185">Reference proteome</keyword>
<comment type="caution">
    <text evidence="2">The sequence shown here is derived from an EMBL/GenBank/DDBJ whole genome shotgun (WGS) entry which is preliminary data.</text>
</comment>
<feature type="region of interest" description="Disordered" evidence="1">
    <location>
        <begin position="27"/>
        <end position="61"/>
    </location>
</feature>
<feature type="compositionally biased region" description="Basic and acidic residues" evidence="1">
    <location>
        <begin position="34"/>
        <end position="44"/>
    </location>
</feature>
<evidence type="ECO:0000313" key="2">
    <source>
        <dbReference type="EMBL" id="MEU6807418.1"/>
    </source>
</evidence>
<evidence type="ECO:0008006" key="4">
    <source>
        <dbReference type="Google" id="ProtNLM"/>
    </source>
</evidence>
<sequence>YLGDPHLTAAAFTERDAVAERDGAMLHLTTTGRTPRERGHRPGDEQATEATETTEATDTTEAAETATAYARAFDTLAQHVPVVTVHVGEASRLTRATEPHRPQLWGDEEQLTIGWRHHAM</sequence>
<evidence type="ECO:0000256" key="1">
    <source>
        <dbReference type="SAM" id="MobiDB-lite"/>
    </source>
</evidence>
<organism evidence="2 3">
    <name type="scientific">Streptomyces neyagawaensis</name>
    <dbReference type="NCBI Taxonomy" id="42238"/>
    <lineage>
        <taxon>Bacteria</taxon>
        <taxon>Bacillati</taxon>
        <taxon>Actinomycetota</taxon>
        <taxon>Actinomycetes</taxon>
        <taxon>Kitasatosporales</taxon>
        <taxon>Streptomycetaceae</taxon>
        <taxon>Streptomyces</taxon>
    </lineage>
</organism>